<dbReference type="AlphaFoldDB" id="D7SNQ0"/>
<dbReference type="InParanoid" id="D7SNQ0"/>
<keyword evidence="2" id="KW-1185">Reference proteome</keyword>
<evidence type="ECO:0000313" key="1">
    <source>
        <dbReference type="EMBL" id="CBI17279.3"/>
    </source>
</evidence>
<dbReference type="EMBL" id="FN594958">
    <property type="protein sequence ID" value="CBI17279.3"/>
    <property type="molecule type" value="Genomic_DNA"/>
</dbReference>
<organism evidence="1 2">
    <name type="scientific">Vitis vinifera</name>
    <name type="common">Grape</name>
    <dbReference type="NCBI Taxonomy" id="29760"/>
    <lineage>
        <taxon>Eukaryota</taxon>
        <taxon>Viridiplantae</taxon>
        <taxon>Streptophyta</taxon>
        <taxon>Embryophyta</taxon>
        <taxon>Tracheophyta</taxon>
        <taxon>Spermatophyta</taxon>
        <taxon>Magnoliopsida</taxon>
        <taxon>eudicotyledons</taxon>
        <taxon>Gunneridae</taxon>
        <taxon>Pentapetalae</taxon>
        <taxon>rosids</taxon>
        <taxon>Vitales</taxon>
        <taxon>Vitaceae</taxon>
        <taxon>Viteae</taxon>
        <taxon>Vitis</taxon>
    </lineage>
</organism>
<sequence>MLFSICNIEMEMVLIEPLILNT</sequence>
<accession>D7SNQ0</accession>
<protein>
    <submittedName>
        <fullName evidence="1">Uncharacterized protein</fullName>
    </submittedName>
</protein>
<reference evidence="2" key="1">
    <citation type="journal article" date="2007" name="Nature">
        <title>The grapevine genome sequence suggests ancestral hexaploidization in major angiosperm phyla.</title>
        <authorList>
            <consortium name="The French-Italian Public Consortium for Grapevine Genome Characterization."/>
            <person name="Jaillon O."/>
            <person name="Aury J.-M."/>
            <person name="Noel B."/>
            <person name="Policriti A."/>
            <person name="Clepet C."/>
            <person name="Casagrande A."/>
            <person name="Choisne N."/>
            <person name="Aubourg S."/>
            <person name="Vitulo N."/>
            <person name="Jubin C."/>
            <person name="Vezzi A."/>
            <person name="Legeai F."/>
            <person name="Hugueney P."/>
            <person name="Dasilva C."/>
            <person name="Horner D."/>
            <person name="Mica E."/>
            <person name="Jublot D."/>
            <person name="Poulain J."/>
            <person name="Bruyere C."/>
            <person name="Billault A."/>
            <person name="Segurens B."/>
            <person name="Gouyvenoux M."/>
            <person name="Ugarte E."/>
            <person name="Cattonaro F."/>
            <person name="Anthouard V."/>
            <person name="Vico V."/>
            <person name="Del Fabbro C."/>
            <person name="Alaux M."/>
            <person name="Di Gaspero G."/>
            <person name="Dumas V."/>
            <person name="Felice N."/>
            <person name="Paillard S."/>
            <person name="Juman I."/>
            <person name="Moroldo M."/>
            <person name="Scalabrin S."/>
            <person name="Canaguier A."/>
            <person name="Le Clainche I."/>
            <person name="Malacrida G."/>
            <person name="Durand E."/>
            <person name="Pesole G."/>
            <person name="Laucou V."/>
            <person name="Chatelet P."/>
            <person name="Merdinoglu D."/>
            <person name="Delledonne M."/>
            <person name="Pezzotti M."/>
            <person name="Lecharny A."/>
            <person name="Scarpelli C."/>
            <person name="Artiguenave F."/>
            <person name="Pe M.E."/>
            <person name="Valle G."/>
            <person name="Morgante M."/>
            <person name="Caboche M."/>
            <person name="Adam-Blondon A.-F."/>
            <person name="Weissenbach J."/>
            <person name="Quetier F."/>
            <person name="Wincker P."/>
        </authorList>
    </citation>
    <scope>NUCLEOTIDE SEQUENCE [LARGE SCALE GENOMIC DNA]</scope>
    <source>
        <strain evidence="2">cv. Pinot noir / PN40024</strain>
    </source>
</reference>
<dbReference type="Proteomes" id="UP000009183">
    <property type="component" value="Chromosome 5"/>
</dbReference>
<gene>
    <name evidence="1" type="ordered locus">VIT_05s0029g00570</name>
</gene>
<name>D7SNQ0_VITVI</name>
<dbReference type="HOGENOM" id="CLU_3425450_0_0_1"/>
<evidence type="ECO:0000313" key="2">
    <source>
        <dbReference type="Proteomes" id="UP000009183"/>
    </source>
</evidence>
<dbReference type="PaxDb" id="29760-VIT_05s0029g00570.t01"/>
<proteinExistence type="predicted"/>